<dbReference type="PANTHER" id="PTHR14614:SF109">
    <property type="entry name" value="RIBOSOMAL LYSINE N-METHYLTRANSFERASE 5"/>
    <property type="match status" value="1"/>
</dbReference>
<dbReference type="OrthoDB" id="2529286at2759"/>
<name>A0A1E5RVH2_9ASCO</name>
<dbReference type="FunCoup" id="A0A1E5RVH2">
    <property type="interactions" value="17"/>
</dbReference>
<evidence type="ECO:0000256" key="3">
    <source>
        <dbReference type="ARBA" id="ARBA00038458"/>
    </source>
</evidence>
<dbReference type="InParanoid" id="A0A1E5RVH2"/>
<dbReference type="GO" id="GO:0032259">
    <property type="term" value="P:methylation"/>
    <property type="evidence" value="ECO:0007669"/>
    <property type="project" value="UniProtKB-KW"/>
</dbReference>
<dbReference type="Gene3D" id="3.40.50.150">
    <property type="entry name" value="Vaccinia Virus protein VP39"/>
    <property type="match status" value="1"/>
</dbReference>
<dbReference type="GO" id="GO:0008757">
    <property type="term" value="F:S-adenosylmethionine-dependent methyltransferase activity"/>
    <property type="evidence" value="ECO:0007669"/>
    <property type="project" value="UniProtKB-ARBA"/>
</dbReference>
<evidence type="ECO:0000256" key="5">
    <source>
        <dbReference type="SAM" id="MobiDB-lite"/>
    </source>
</evidence>
<evidence type="ECO:0000256" key="4">
    <source>
        <dbReference type="ARBA" id="ARBA00039932"/>
    </source>
</evidence>
<evidence type="ECO:0000256" key="2">
    <source>
        <dbReference type="ARBA" id="ARBA00022691"/>
    </source>
</evidence>
<dbReference type="Pfam" id="PF10294">
    <property type="entry name" value="Methyltransf_16"/>
    <property type="match status" value="1"/>
</dbReference>
<dbReference type="InterPro" id="IPR029063">
    <property type="entry name" value="SAM-dependent_MTases_sf"/>
</dbReference>
<dbReference type="Proteomes" id="UP000095728">
    <property type="component" value="Unassembled WGS sequence"/>
</dbReference>
<dbReference type="EMBL" id="LPNM01000003">
    <property type="protein sequence ID" value="OEJ90921.1"/>
    <property type="molecule type" value="Genomic_DNA"/>
</dbReference>
<feature type="compositionally biased region" description="Basic residues" evidence="5">
    <location>
        <begin position="31"/>
        <end position="41"/>
    </location>
</feature>
<dbReference type="STRING" id="56408.A0A1E5RVH2"/>
<comment type="similarity">
    <text evidence="3">Belongs to the class I-like SAM-binding methyltransferase superfamily. RKM5 family.</text>
</comment>
<sequence length="339" mass="39141">MELTLGIESKNEDTIVLEFEPPNSGLSSLRKLQKRTQRKSKKLESPSSTNLIKHSYHLELKQKLCSLNSSRDNNNSTTGYVLWQTTPFFIDWLLYHTDSNTQEQNFNLRAFVFSSNVIELGSGVSCVSTVILCNYLSNSNYYVVTDQKGILSTLKENIITNKHEIIHNAKQLKSVTMNWSKPLKESFASNNEEYSLPEEFFHIEVEPLDWEYVFSQKLPCFVEKALGDTYSRNCTILAMDVIYNDFLIKPFLNTLDTLFKKWESENDSSRLTKNDTQCEIKCEKKGIKAIMGLQLRAQDVVQDFLLEAVLEYEFNVQVLHSDYLNSSRFCFYVISPSTQ</sequence>
<comment type="caution">
    <text evidence="6">The sequence shown here is derived from an EMBL/GenBank/DDBJ whole genome shotgun (WGS) entry which is preliminary data.</text>
</comment>
<evidence type="ECO:0000313" key="6">
    <source>
        <dbReference type="EMBL" id="OEJ90921.1"/>
    </source>
</evidence>
<reference evidence="7" key="1">
    <citation type="journal article" date="2016" name="Genome Announc.">
        <title>Genome sequences of three species of Hanseniaspora isolated from spontaneous wine fermentations.</title>
        <authorList>
            <person name="Sternes P.R."/>
            <person name="Lee D."/>
            <person name="Kutyna D.R."/>
            <person name="Borneman A.R."/>
        </authorList>
    </citation>
    <scope>NUCLEOTIDE SEQUENCE [LARGE SCALE GENOMIC DNA]</scope>
    <source>
        <strain evidence="7">AWRI3579</strain>
    </source>
</reference>
<protein>
    <recommendedName>
        <fullName evidence="4">Ribosomal lysine N-methyltransferase 5</fullName>
    </recommendedName>
</protein>
<proteinExistence type="inferred from homology"/>
<dbReference type="GO" id="GO:0005829">
    <property type="term" value="C:cytosol"/>
    <property type="evidence" value="ECO:0007669"/>
    <property type="project" value="TreeGrafter"/>
</dbReference>
<accession>A0A1E5RVH2</accession>
<keyword evidence="2" id="KW-0949">S-adenosyl-L-methionine</keyword>
<dbReference type="AlphaFoldDB" id="A0A1E5RVH2"/>
<organism evidence="6 7">
    <name type="scientific">Hanseniaspora osmophila</name>
    <dbReference type="NCBI Taxonomy" id="56408"/>
    <lineage>
        <taxon>Eukaryota</taxon>
        <taxon>Fungi</taxon>
        <taxon>Dikarya</taxon>
        <taxon>Ascomycota</taxon>
        <taxon>Saccharomycotina</taxon>
        <taxon>Saccharomycetes</taxon>
        <taxon>Saccharomycodales</taxon>
        <taxon>Saccharomycodaceae</taxon>
        <taxon>Hanseniaspora</taxon>
    </lineage>
</organism>
<dbReference type="PANTHER" id="PTHR14614">
    <property type="entry name" value="HEPATOCELLULAR CARCINOMA-ASSOCIATED ANTIGEN"/>
    <property type="match status" value="1"/>
</dbReference>
<evidence type="ECO:0000256" key="1">
    <source>
        <dbReference type="ARBA" id="ARBA00022603"/>
    </source>
</evidence>
<dbReference type="GO" id="GO:0032991">
    <property type="term" value="C:protein-containing complex"/>
    <property type="evidence" value="ECO:0007669"/>
    <property type="project" value="TreeGrafter"/>
</dbReference>
<keyword evidence="6" id="KW-0808">Transferase</keyword>
<keyword evidence="1 6" id="KW-0489">Methyltransferase</keyword>
<gene>
    <name evidence="6" type="ORF">AWRI3579_g314</name>
</gene>
<keyword evidence="7" id="KW-1185">Reference proteome</keyword>
<evidence type="ECO:0000313" key="7">
    <source>
        <dbReference type="Proteomes" id="UP000095728"/>
    </source>
</evidence>
<dbReference type="InterPro" id="IPR019410">
    <property type="entry name" value="Methyltransf_16"/>
</dbReference>
<feature type="region of interest" description="Disordered" evidence="5">
    <location>
        <begin position="27"/>
        <end position="48"/>
    </location>
</feature>